<dbReference type="Proteomes" id="UP000678393">
    <property type="component" value="Unassembled WGS sequence"/>
</dbReference>
<protein>
    <submittedName>
        <fullName evidence="1">Uncharacterized protein</fullName>
    </submittedName>
</protein>
<gene>
    <name evidence="1" type="ORF">CUNI_LOCUS20543</name>
</gene>
<sequence length="110" mass="12422">MTPPPPVVNTDSIREAEVLGEIAVEGLYKYGLPSMILCIGATFLMRRRVAGFTATRAERFILSAMHYYAASDIGFNLGMKIYEPTFEQKVVERIPNSDYAKIIRESRRFG</sequence>
<evidence type="ECO:0000313" key="1">
    <source>
        <dbReference type="EMBL" id="CAG5134985.1"/>
    </source>
</evidence>
<accession>A0A8S4A4M2</accession>
<proteinExistence type="predicted"/>
<dbReference type="AlphaFoldDB" id="A0A8S4A4M2"/>
<evidence type="ECO:0000313" key="2">
    <source>
        <dbReference type="Proteomes" id="UP000678393"/>
    </source>
</evidence>
<dbReference type="OrthoDB" id="6102042at2759"/>
<reference evidence="1" key="1">
    <citation type="submission" date="2021-04" db="EMBL/GenBank/DDBJ databases">
        <authorList>
            <consortium name="Molecular Ecology Group"/>
        </authorList>
    </citation>
    <scope>NUCLEOTIDE SEQUENCE</scope>
</reference>
<name>A0A8S4A4M2_9EUPU</name>
<keyword evidence="2" id="KW-1185">Reference proteome</keyword>
<dbReference type="EMBL" id="CAJHNH020007780">
    <property type="protein sequence ID" value="CAG5134985.1"/>
    <property type="molecule type" value="Genomic_DNA"/>
</dbReference>
<comment type="caution">
    <text evidence="1">The sequence shown here is derived from an EMBL/GenBank/DDBJ whole genome shotgun (WGS) entry which is preliminary data.</text>
</comment>
<organism evidence="1 2">
    <name type="scientific">Candidula unifasciata</name>
    <dbReference type="NCBI Taxonomy" id="100452"/>
    <lineage>
        <taxon>Eukaryota</taxon>
        <taxon>Metazoa</taxon>
        <taxon>Spiralia</taxon>
        <taxon>Lophotrochozoa</taxon>
        <taxon>Mollusca</taxon>
        <taxon>Gastropoda</taxon>
        <taxon>Heterobranchia</taxon>
        <taxon>Euthyneura</taxon>
        <taxon>Panpulmonata</taxon>
        <taxon>Eupulmonata</taxon>
        <taxon>Stylommatophora</taxon>
        <taxon>Helicina</taxon>
        <taxon>Helicoidea</taxon>
        <taxon>Geomitridae</taxon>
        <taxon>Candidula</taxon>
    </lineage>
</organism>